<reference evidence="1 2" key="1">
    <citation type="journal article" date="2019" name="Nat. Plants">
        <title>Stout camphor tree genome fills gaps in understanding of flowering plant genome evolution.</title>
        <authorList>
            <person name="Chaw S.M."/>
            <person name="Liu Y.C."/>
            <person name="Wu Y.W."/>
            <person name="Wang H.Y."/>
            <person name="Lin C.I."/>
            <person name="Wu C.S."/>
            <person name="Ke H.M."/>
            <person name="Chang L.Y."/>
            <person name="Hsu C.Y."/>
            <person name="Yang H.T."/>
            <person name="Sudianto E."/>
            <person name="Hsu M.H."/>
            <person name="Wu K.P."/>
            <person name="Wang L.N."/>
            <person name="Leebens-Mack J.H."/>
            <person name="Tsai I.J."/>
        </authorList>
    </citation>
    <scope>NUCLEOTIDE SEQUENCE [LARGE SCALE GENOMIC DNA]</scope>
    <source>
        <strain evidence="2">cv. Chaw 1501</strain>
        <tissue evidence="1">Young leaves</tissue>
    </source>
</reference>
<organism evidence="1 2">
    <name type="scientific">Cinnamomum micranthum f. kanehirae</name>
    <dbReference type="NCBI Taxonomy" id="337451"/>
    <lineage>
        <taxon>Eukaryota</taxon>
        <taxon>Viridiplantae</taxon>
        <taxon>Streptophyta</taxon>
        <taxon>Embryophyta</taxon>
        <taxon>Tracheophyta</taxon>
        <taxon>Spermatophyta</taxon>
        <taxon>Magnoliopsida</taxon>
        <taxon>Magnoliidae</taxon>
        <taxon>Laurales</taxon>
        <taxon>Lauraceae</taxon>
        <taxon>Cinnamomum</taxon>
    </lineage>
</organism>
<dbReference type="OrthoDB" id="10252227at2759"/>
<evidence type="ECO:0000313" key="2">
    <source>
        <dbReference type="Proteomes" id="UP000283530"/>
    </source>
</evidence>
<dbReference type="GO" id="GO:0016887">
    <property type="term" value="F:ATP hydrolysis activity"/>
    <property type="evidence" value="ECO:0007669"/>
    <property type="project" value="InterPro"/>
</dbReference>
<proteinExistence type="predicted"/>
<accession>A0A443PBX4</accession>
<dbReference type="GO" id="GO:0003677">
    <property type="term" value="F:DNA binding"/>
    <property type="evidence" value="ECO:0007669"/>
    <property type="project" value="InterPro"/>
</dbReference>
<dbReference type="Proteomes" id="UP000283530">
    <property type="component" value="Unassembled WGS sequence"/>
</dbReference>
<dbReference type="GO" id="GO:0017025">
    <property type="term" value="F:TBP-class protein binding"/>
    <property type="evidence" value="ECO:0007669"/>
    <property type="project" value="InterPro"/>
</dbReference>
<gene>
    <name evidence="1" type="ORF">CKAN_01725000</name>
</gene>
<dbReference type="InterPro" id="IPR044972">
    <property type="entry name" value="Mot1"/>
</dbReference>
<comment type="caution">
    <text evidence="1">The sequence shown here is derived from an EMBL/GenBank/DDBJ whole genome shotgun (WGS) entry which is preliminary data.</text>
</comment>
<dbReference type="PANTHER" id="PTHR36498">
    <property type="entry name" value="TATA-BINDING PROTEIN-ASSOCIATED FACTOR 172"/>
    <property type="match status" value="1"/>
</dbReference>
<keyword evidence="2" id="KW-1185">Reference proteome</keyword>
<name>A0A443PBX4_9MAGN</name>
<sequence>MRKQGLLLWKHCTSRYCDLSPVQLKLYEQFSGSNARKEKSSLINVDVIPNAGEEASSSPKASAHVFQALQYLLKLCSHPLLVLRKRPPDSLLSVLSELKPDGADIVSTFMSYTTLPNWSLFKRY</sequence>
<dbReference type="STRING" id="337451.A0A443PBX4"/>
<dbReference type="PANTHER" id="PTHR36498:SF1">
    <property type="entry name" value="TATA-BINDING PROTEIN-ASSOCIATED FACTOR 172"/>
    <property type="match status" value="1"/>
</dbReference>
<dbReference type="Gene3D" id="1.20.120.850">
    <property type="entry name" value="SWI2/SNF2 ATPases, N-terminal domain"/>
    <property type="match status" value="1"/>
</dbReference>
<dbReference type="EMBL" id="QPKB01000007">
    <property type="protein sequence ID" value="RWR88254.1"/>
    <property type="molecule type" value="Genomic_DNA"/>
</dbReference>
<dbReference type="AlphaFoldDB" id="A0A443PBX4"/>
<evidence type="ECO:0000313" key="1">
    <source>
        <dbReference type="EMBL" id="RWR88254.1"/>
    </source>
</evidence>
<protein>
    <submittedName>
        <fullName evidence="1">TATA-binding protein-associated factor BTAF1 isoform X1</fullName>
    </submittedName>
</protein>